<dbReference type="RefSeq" id="WP_110316549.1">
    <property type="nucleotide sequence ID" value="NZ_QJJU01000007.1"/>
</dbReference>
<keyword evidence="3" id="KW-1185">Reference proteome</keyword>
<sequence>MQKFTPAIAAATAGAWAVAALGLASPAGAVGGPGGYGNAQDTINALQAQGFNVQLNGAAVYPLSGCKVTDIEGMHNDNINSAGAIIDPTKLTTVWVDISCKGG</sequence>
<organism evidence="2 3">
    <name type="scientific">Mycolicibacterium moriokaense</name>
    <dbReference type="NCBI Taxonomy" id="39691"/>
    <lineage>
        <taxon>Bacteria</taxon>
        <taxon>Bacillati</taxon>
        <taxon>Actinomycetota</taxon>
        <taxon>Actinomycetes</taxon>
        <taxon>Mycobacteriales</taxon>
        <taxon>Mycobacteriaceae</taxon>
        <taxon>Mycolicibacterium</taxon>
    </lineage>
</organism>
<dbReference type="EMBL" id="QJJU01000007">
    <property type="protein sequence ID" value="PXX08711.1"/>
    <property type="molecule type" value="Genomic_DNA"/>
</dbReference>
<feature type="chain" id="PRO_5016412456" description="PASTA domain-containing protein" evidence="1">
    <location>
        <begin position="30"/>
        <end position="103"/>
    </location>
</feature>
<dbReference type="Proteomes" id="UP000247781">
    <property type="component" value="Unassembled WGS sequence"/>
</dbReference>
<gene>
    <name evidence="2" type="ORF">C8E89_10714</name>
</gene>
<reference evidence="3" key="1">
    <citation type="submission" date="2018-05" db="EMBL/GenBank/DDBJ databases">
        <authorList>
            <person name="Deangelis K."/>
            <person name="Huntemann M."/>
            <person name="Clum A."/>
            <person name="Pillay M."/>
            <person name="Palaniappan K."/>
            <person name="Varghese N."/>
            <person name="Mikhailova N."/>
            <person name="Stamatis D."/>
            <person name="Reddy T."/>
            <person name="Daum C."/>
            <person name="Shapiro N."/>
            <person name="Ivanova N."/>
            <person name="Kyrpides N."/>
            <person name="Woyke T."/>
        </authorList>
    </citation>
    <scope>NUCLEOTIDE SEQUENCE [LARGE SCALE GENOMIC DNA]</scope>
    <source>
        <strain evidence="3">GAS496</strain>
    </source>
</reference>
<protein>
    <recommendedName>
        <fullName evidence="4">PASTA domain-containing protein</fullName>
    </recommendedName>
</protein>
<reference evidence="2 3" key="2">
    <citation type="submission" date="2018-06" db="EMBL/GenBank/DDBJ databases">
        <title>Sequencing of bacterial isolates from soil warming experiment in Harvard Forest, Massachusetts, USA.</title>
        <authorList>
            <person name="Deangelis K.PhD."/>
        </authorList>
    </citation>
    <scope>NUCLEOTIDE SEQUENCE [LARGE SCALE GENOMIC DNA]</scope>
    <source>
        <strain evidence="2 3">GAS496</strain>
    </source>
</reference>
<evidence type="ECO:0000313" key="3">
    <source>
        <dbReference type="Proteomes" id="UP000247781"/>
    </source>
</evidence>
<evidence type="ECO:0000313" key="2">
    <source>
        <dbReference type="EMBL" id="PXX08711.1"/>
    </source>
</evidence>
<accession>A0A318HGH9</accession>
<comment type="caution">
    <text evidence="2">The sequence shown here is derived from an EMBL/GenBank/DDBJ whole genome shotgun (WGS) entry which is preliminary data.</text>
</comment>
<name>A0A318HGH9_9MYCO</name>
<feature type="signal peptide" evidence="1">
    <location>
        <begin position="1"/>
        <end position="29"/>
    </location>
</feature>
<dbReference type="AlphaFoldDB" id="A0A318HGH9"/>
<evidence type="ECO:0000256" key="1">
    <source>
        <dbReference type="SAM" id="SignalP"/>
    </source>
</evidence>
<keyword evidence="1" id="KW-0732">Signal</keyword>
<evidence type="ECO:0008006" key="4">
    <source>
        <dbReference type="Google" id="ProtNLM"/>
    </source>
</evidence>
<proteinExistence type="predicted"/>
<dbReference type="OrthoDB" id="4641000at2"/>